<protein>
    <submittedName>
        <fullName evidence="1">Uncharacterized protein</fullName>
    </submittedName>
</protein>
<proteinExistence type="predicted"/>
<gene>
    <name evidence="1" type="ORF">LX16_4564</name>
</gene>
<reference evidence="1 2" key="1">
    <citation type="journal article" date="2013" name="Stand. Genomic Sci.">
        <title>Genomic Encyclopedia of Type Strains, Phase I: The one thousand microbial genomes (KMG-I) project.</title>
        <authorList>
            <person name="Kyrpides N.C."/>
            <person name="Woyke T."/>
            <person name="Eisen J.A."/>
            <person name="Garrity G."/>
            <person name="Lilburn T.G."/>
            <person name="Beck B.J."/>
            <person name="Whitman W.B."/>
            <person name="Hugenholtz P."/>
            <person name="Klenk H.P."/>
        </authorList>
    </citation>
    <scope>NUCLEOTIDE SEQUENCE [LARGE SCALE GENOMIC DNA]</scope>
    <source>
        <strain evidence="1 2">DSM 45044</strain>
    </source>
</reference>
<accession>A0A562URU7</accession>
<name>A0A562URU7_9ACTN</name>
<comment type="caution">
    <text evidence="1">The sequence shown here is derived from an EMBL/GenBank/DDBJ whole genome shotgun (WGS) entry which is preliminary data.</text>
</comment>
<evidence type="ECO:0000313" key="1">
    <source>
        <dbReference type="EMBL" id="TWJ08336.1"/>
    </source>
</evidence>
<organism evidence="1 2">
    <name type="scientific">Stackebrandtia albiflava</name>
    <dbReference type="NCBI Taxonomy" id="406432"/>
    <lineage>
        <taxon>Bacteria</taxon>
        <taxon>Bacillati</taxon>
        <taxon>Actinomycetota</taxon>
        <taxon>Actinomycetes</taxon>
        <taxon>Glycomycetales</taxon>
        <taxon>Glycomycetaceae</taxon>
        <taxon>Stackebrandtia</taxon>
    </lineage>
</organism>
<sequence>MKRLNALGDRLLGKLAPQSVGPQACQTYACGRGCYRRCCDGVCGMCYC</sequence>
<dbReference type="AlphaFoldDB" id="A0A562URU7"/>
<dbReference type="Proteomes" id="UP000321617">
    <property type="component" value="Unassembled WGS sequence"/>
</dbReference>
<evidence type="ECO:0000313" key="2">
    <source>
        <dbReference type="Proteomes" id="UP000321617"/>
    </source>
</evidence>
<dbReference type="EMBL" id="VLLL01000008">
    <property type="protein sequence ID" value="TWJ08336.1"/>
    <property type="molecule type" value="Genomic_DNA"/>
</dbReference>
<keyword evidence="2" id="KW-1185">Reference proteome</keyword>
<dbReference type="RefSeq" id="WP_158645694.1">
    <property type="nucleotide sequence ID" value="NZ_BAABIJ010000004.1"/>
</dbReference>